<dbReference type="AlphaFoldDB" id="S7Q1W9"/>
<dbReference type="GeneID" id="19309601"/>
<dbReference type="Proteomes" id="UP000030669">
    <property type="component" value="Unassembled WGS sequence"/>
</dbReference>
<dbReference type="RefSeq" id="XP_007867345.1">
    <property type="nucleotide sequence ID" value="XM_007869154.1"/>
</dbReference>
<feature type="compositionally biased region" description="Polar residues" evidence="1">
    <location>
        <begin position="57"/>
        <end position="66"/>
    </location>
</feature>
<dbReference type="KEGG" id="gtr:GLOTRDRAFT_94389"/>
<dbReference type="EMBL" id="KB469304">
    <property type="protein sequence ID" value="EPQ53986.1"/>
    <property type="molecule type" value="Genomic_DNA"/>
</dbReference>
<protein>
    <recommendedName>
        <fullName evidence="4">C2H2-type domain-containing protein</fullName>
    </recommendedName>
</protein>
<reference evidence="2 3" key="1">
    <citation type="journal article" date="2012" name="Science">
        <title>The Paleozoic origin of enzymatic lignin decomposition reconstructed from 31 fungal genomes.</title>
        <authorList>
            <person name="Floudas D."/>
            <person name="Binder M."/>
            <person name="Riley R."/>
            <person name="Barry K."/>
            <person name="Blanchette R.A."/>
            <person name="Henrissat B."/>
            <person name="Martinez A.T."/>
            <person name="Otillar R."/>
            <person name="Spatafora J.W."/>
            <person name="Yadav J.S."/>
            <person name="Aerts A."/>
            <person name="Benoit I."/>
            <person name="Boyd A."/>
            <person name="Carlson A."/>
            <person name="Copeland A."/>
            <person name="Coutinho P.M."/>
            <person name="de Vries R.P."/>
            <person name="Ferreira P."/>
            <person name="Findley K."/>
            <person name="Foster B."/>
            <person name="Gaskell J."/>
            <person name="Glotzer D."/>
            <person name="Gorecki P."/>
            <person name="Heitman J."/>
            <person name="Hesse C."/>
            <person name="Hori C."/>
            <person name="Igarashi K."/>
            <person name="Jurgens J.A."/>
            <person name="Kallen N."/>
            <person name="Kersten P."/>
            <person name="Kohler A."/>
            <person name="Kuees U."/>
            <person name="Kumar T.K.A."/>
            <person name="Kuo A."/>
            <person name="LaButti K."/>
            <person name="Larrondo L.F."/>
            <person name="Lindquist E."/>
            <person name="Ling A."/>
            <person name="Lombard V."/>
            <person name="Lucas S."/>
            <person name="Lundell T."/>
            <person name="Martin R."/>
            <person name="McLaughlin D.J."/>
            <person name="Morgenstern I."/>
            <person name="Morin E."/>
            <person name="Murat C."/>
            <person name="Nagy L.G."/>
            <person name="Nolan M."/>
            <person name="Ohm R.A."/>
            <person name="Patyshakuliyeva A."/>
            <person name="Rokas A."/>
            <person name="Ruiz-Duenas F.J."/>
            <person name="Sabat G."/>
            <person name="Salamov A."/>
            <person name="Samejima M."/>
            <person name="Schmutz J."/>
            <person name="Slot J.C."/>
            <person name="St John F."/>
            <person name="Stenlid J."/>
            <person name="Sun H."/>
            <person name="Sun S."/>
            <person name="Syed K."/>
            <person name="Tsang A."/>
            <person name="Wiebenga A."/>
            <person name="Young D."/>
            <person name="Pisabarro A."/>
            <person name="Eastwood D.C."/>
            <person name="Martin F."/>
            <person name="Cullen D."/>
            <person name="Grigoriev I.V."/>
            <person name="Hibbett D.S."/>
        </authorList>
    </citation>
    <scope>NUCLEOTIDE SEQUENCE [LARGE SCALE GENOMIC DNA]</scope>
    <source>
        <strain evidence="2 3">ATCC 11539</strain>
    </source>
</reference>
<feature type="compositionally biased region" description="Low complexity" evidence="1">
    <location>
        <begin position="67"/>
        <end position="76"/>
    </location>
</feature>
<sequence>MARTNYPMPIFAFHDSLPAPTAPATNAESSDWSQYPHIHNSESQSEVRCQIPDGWPSQPSNDATGNSSEDSVSGVSSEEDLRAVEAIMELPDFKAELGRLLRQQELSTGQYPPQQRELPTGEHQPQRWGSLLQQLQGRTWRPLTPEDVVCRFGGCTYISASIPACNAHRDTHFDVRRYECPGCGQRFKFSSLRAHLRKNKICAEAGGGKESWTPEMEKFCVVRTPPWLGHLDPLTVEQREFALVEMRRKHSH</sequence>
<dbReference type="HOGENOM" id="CLU_1102877_0_0_1"/>
<feature type="compositionally biased region" description="Polar residues" evidence="1">
    <location>
        <begin position="23"/>
        <end position="33"/>
    </location>
</feature>
<evidence type="ECO:0000313" key="3">
    <source>
        <dbReference type="Proteomes" id="UP000030669"/>
    </source>
</evidence>
<evidence type="ECO:0000256" key="1">
    <source>
        <dbReference type="SAM" id="MobiDB-lite"/>
    </source>
</evidence>
<name>S7Q1W9_GLOTA</name>
<evidence type="ECO:0000313" key="2">
    <source>
        <dbReference type="EMBL" id="EPQ53986.1"/>
    </source>
</evidence>
<feature type="region of interest" description="Disordered" evidence="1">
    <location>
        <begin position="18"/>
        <end position="78"/>
    </location>
</feature>
<proteinExistence type="predicted"/>
<keyword evidence="3" id="KW-1185">Reference proteome</keyword>
<dbReference type="OrthoDB" id="40579at2759"/>
<gene>
    <name evidence="2" type="ORF">GLOTRDRAFT_94389</name>
</gene>
<evidence type="ECO:0008006" key="4">
    <source>
        <dbReference type="Google" id="ProtNLM"/>
    </source>
</evidence>
<organism evidence="2 3">
    <name type="scientific">Gloeophyllum trabeum (strain ATCC 11539 / FP-39264 / Madison 617)</name>
    <name type="common">Brown rot fungus</name>
    <dbReference type="NCBI Taxonomy" id="670483"/>
    <lineage>
        <taxon>Eukaryota</taxon>
        <taxon>Fungi</taxon>
        <taxon>Dikarya</taxon>
        <taxon>Basidiomycota</taxon>
        <taxon>Agaricomycotina</taxon>
        <taxon>Agaricomycetes</taxon>
        <taxon>Gloeophyllales</taxon>
        <taxon>Gloeophyllaceae</taxon>
        <taxon>Gloeophyllum</taxon>
    </lineage>
</organism>
<accession>S7Q1W9</accession>